<evidence type="ECO:0000313" key="7">
    <source>
        <dbReference type="EMBL" id="SFH54244.1"/>
    </source>
</evidence>
<dbReference type="InterPro" id="IPR027278">
    <property type="entry name" value="ACCD_DCysDesulf"/>
</dbReference>
<proteinExistence type="inferred from homology"/>
<dbReference type="GO" id="GO:0019148">
    <property type="term" value="F:D-cysteine desulfhydrase activity"/>
    <property type="evidence" value="ECO:0007669"/>
    <property type="project" value="TreeGrafter"/>
</dbReference>
<reference evidence="7 8" key="1">
    <citation type="submission" date="2016-10" db="EMBL/GenBank/DDBJ databases">
        <authorList>
            <person name="de Groot N.N."/>
        </authorList>
    </citation>
    <scope>NUCLEOTIDE SEQUENCE [LARGE SCALE GENOMIC DNA]</scope>
    <source>
        <strain evidence="7 8">DSM 27630</strain>
    </source>
</reference>
<dbReference type="GO" id="GO:1901605">
    <property type="term" value="P:alpha-amino acid metabolic process"/>
    <property type="evidence" value="ECO:0007669"/>
    <property type="project" value="UniProtKB-ARBA"/>
</dbReference>
<accession>A0A1I3AW50</accession>
<dbReference type="InterPro" id="IPR036052">
    <property type="entry name" value="TrpB-like_PALP_sf"/>
</dbReference>
<evidence type="ECO:0000256" key="5">
    <source>
        <dbReference type="PIRSR" id="PIRSR006278-2"/>
    </source>
</evidence>
<dbReference type="PANTHER" id="PTHR43780">
    <property type="entry name" value="1-AMINOCYCLOPROPANE-1-CARBOXYLATE DEAMINASE-RELATED"/>
    <property type="match status" value="1"/>
</dbReference>
<evidence type="ECO:0000256" key="3">
    <source>
        <dbReference type="ARBA" id="ARBA00022898"/>
    </source>
</evidence>
<feature type="modified residue" description="N6-(pyridoxal phosphate)lysine" evidence="5">
    <location>
        <position position="38"/>
    </location>
</feature>
<organism evidence="7 8">
    <name type="scientific">Pisciglobus halotolerans</name>
    <dbReference type="NCBI Taxonomy" id="745365"/>
    <lineage>
        <taxon>Bacteria</taxon>
        <taxon>Bacillati</taxon>
        <taxon>Bacillota</taxon>
        <taxon>Bacilli</taxon>
        <taxon>Lactobacillales</taxon>
        <taxon>Carnobacteriaceae</taxon>
    </lineage>
</organism>
<evidence type="ECO:0000256" key="1">
    <source>
        <dbReference type="ARBA" id="ARBA00001933"/>
    </source>
</evidence>
<evidence type="ECO:0000259" key="6">
    <source>
        <dbReference type="Pfam" id="PF00291"/>
    </source>
</evidence>
<evidence type="ECO:0000256" key="4">
    <source>
        <dbReference type="PIRSR" id="PIRSR006278-1"/>
    </source>
</evidence>
<dbReference type="AlphaFoldDB" id="A0A1I3AW50"/>
<feature type="active site" description="Nucleophile" evidence="4">
    <location>
        <position position="65"/>
    </location>
</feature>
<dbReference type="PIRSF" id="PIRSF006278">
    <property type="entry name" value="ACCD_DCysDesulf"/>
    <property type="match status" value="1"/>
</dbReference>
<dbReference type="InterPro" id="IPR001926">
    <property type="entry name" value="TrpB-like_PALP"/>
</dbReference>
<evidence type="ECO:0000313" key="8">
    <source>
        <dbReference type="Proteomes" id="UP000198668"/>
    </source>
</evidence>
<gene>
    <name evidence="7" type="ORF">SAMN04489868_10253</name>
</gene>
<dbReference type="Pfam" id="PF00291">
    <property type="entry name" value="PALP"/>
    <property type="match status" value="1"/>
</dbReference>
<dbReference type="RefSeq" id="WP_092090836.1">
    <property type="nucleotide sequence ID" value="NZ_FOQE01000002.1"/>
</dbReference>
<dbReference type="EMBL" id="FOQE01000002">
    <property type="protein sequence ID" value="SFH54244.1"/>
    <property type="molecule type" value="Genomic_DNA"/>
</dbReference>
<dbReference type="Proteomes" id="UP000198668">
    <property type="component" value="Unassembled WGS sequence"/>
</dbReference>
<comment type="similarity">
    <text evidence="2">Belongs to the ACC deaminase/D-cysteine desulfhydrase family.</text>
</comment>
<dbReference type="Gene3D" id="3.40.50.1100">
    <property type="match status" value="2"/>
</dbReference>
<dbReference type="SUPFAM" id="SSF53686">
    <property type="entry name" value="Tryptophan synthase beta subunit-like PLP-dependent enzymes"/>
    <property type="match status" value="1"/>
</dbReference>
<dbReference type="OrthoDB" id="9801249at2"/>
<keyword evidence="8" id="KW-1185">Reference proteome</keyword>
<name>A0A1I3AW50_9LACT</name>
<comment type="cofactor">
    <cofactor evidence="1">
        <name>pyridoxal 5'-phosphate</name>
        <dbReference type="ChEBI" id="CHEBI:597326"/>
    </cofactor>
</comment>
<protein>
    <submittedName>
        <fullName evidence="7">D-cysteine desulfhydrase</fullName>
    </submittedName>
</protein>
<evidence type="ECO:0000256" key="2">
    <source>
        <dbReference type="ARBA" id="ARBA00008639"/>
    </source>
</evidence>
<feature type="domain" description="Tryptophan synthase beta chain-like PALP" evidence="6">
    <location>
        <begin position="4"/>
        <end position="298"/>
    </location>
</feature>
<sequence length="337" mass="37878">MKPFFAPTPIHPLKETFQHNRFYIKREDLIPLSFGGNKARKAYYFLQDIEKERADCLVTYGSSSSNHCRVIAAIAATKNIPCLIISPSSQNTPTINQQLVETLNAELIFTPLSQVRETIQQTINQLKKSGLHPYFIPGGGHGPHGTQAYVDAYQEIKVVEEEQHLSFDFIFHASGTGTTQAGLICGNHLSNDTKKIVGISIARVAEKGLPVVLESVNDYLEKLLLPPLANEAILFDDHYLAGGYGQFDESIIEMVQKIFIREGIVFDPTYTGKAYWGMMQYLKKHQVENQTILFLHTGSSPLFFDQLQKYRHTRSVRNENQLYRNASAAKNGLGGDR</sequence>
<dbReference type="PANTHER" id="PTHR43780:SF2">
    <property type="entry name" value="1-AMINOCYCLOPROPANE-1-CARBOXYLATE DEAMINASE-RELATED"/>
    <property type="match status" value="1"/>
</dbReference>
<keyword evidence="3 5" id="KW-0663">Pyridoxal phosphate</keyword>